<evidence type="ECO:0000256" key="4">
    <source>
        <dbReference type="ARBA" id="ARBA00022857"/>
    </source>
</evidence>
<keyword evidence="5" id="KW-0511">Multifunctional enzyme</keyword>
<sequence>MPAARLPDGRIPVLLSAHDEDLLAADAAALADYLDREGGDVGRIAAHLIATRRVRRHRVVLRAADRHELAAGLRAVARGEQHPLVERSARRAGSRTAFVFPGQGSQWPGMGAEAYRLLPGYRAAADDLEAAFLAAGLRSPLPFLTIALDPNDPNTVSQLELQGGQFVHAVALASVWRSCGIVPDLTIGHSLGEVAAAYVAEAITLADAVAVLAARAHAIESIPGRHGVAVLGVGPAQAAEMINANGGWLELSAVNAAESVAVAGDRDAITEVVATATAEGLFARELAMSFPAHTSAMDPQHADLLRRLPNSVFTDSAVQFIGSATGSVVPAGTEFGAYWYANLRNTIRFDRAAAAAIGCGAEVFLEMSAHPSLLFAVEDARERHGDAGSEPAVLIGSGHRDEPLIDHLAANITAAAVADPAYRWADLLGASHEPLRGLPGAPMRTEHFWATAEPLPPAPGVTVTSEEWRPQPSRSRSAEGVRSVAVLDLGPEGPLAARLRGAVDAHRGAVLTTAGDADVVVVVAATLAGADTLAAVGELAEGIDAGLLDYVDSVGATCRDVWLVTAGAEQVLAADPVADPAQAALAAMHRCVGFEFPDQAFHHVDLPSPHTSDATLTETVNVVLGDAGEVAVRSGDTAATVYRRAIGDDASAAPPWRLDSGVLDNVVITGGSGAIGLSFARTFAAHGARRIVLLSRRGVEPAVLEELRAGHDGVIVAPPCDIADVEQVSATAAGHADGEATLVIHAAGTASFADRKNTTGQSLRDMSAAKLAGLEHLMHVWPIRADARILLCSSVTGVWGGKGVAGYAAANRMLDVMAGQLRALGRNCTAIRWGLWEGGGIVDEAEIARVERTGLRQMEPALAVAAGLHDYPKDPLVLAADPDRLRLFYGTPEPERSDTSGDTTVAATTMTAPEAVRSQLASVLDVDSTMLDLDSSLFDLGVDSLLALDLRKRLTRLTGRTVPLARLLGGITGTDLIAELSEKVDTSRD</sequence>
<name>A0A850PMK5_9MYCO</name>
<gene>
    <name evidence="7" type="ORF">HLY00_1559</name>
</gene>
<dbReference type="InterPro" id="IPR016036">
    <property type="entry name" value="Malonyl_transacylase_ACP-bd"/>
</dbReference>
<dbReference type="InterPro" id="IPR013968">
    <property type="entry name" value="PKS_KR"/>
</dbReference>
<dbReference type="InterPro" id="IPR036736">
    <property type="entry name" value="ACP-like_sf"/>
</dbReference>
<accession>A0A850PMK5</accession>
<keyword evidence="4" id="KW-0521">NADP</keyword>
<reference evidence="7 8" key="1">
    <citation type="submission" date="2020-05" db="EMBL/GenBank/DDBJ databases">
        <title>Draft genome sequence of Mycobacterium hippocampi DL, isolated from European seabass, Dicentrarchus labrax, reared in fish farms.</title>
        <authorList>
            <person name="Stathopoulou P."/>
            <person name="Asimakis E."/>
            <person name="Tzokas K."/>
            <person name="Batargias C."/>
            <person name="Tsiamis G."/>
        </authorList>
    </citation>
    <scope>NUCLEOTIDE SEQUENCE [LARGE SCALE GENOMIC DNA]</scope>
    <source>
        <strain evidence="7 8">DL</strain>
    </source>
</reference>
<dbReference type="InterPro" id="IPR014043">
    <property type="entry name" value="Acyl_transferase_dom"/>
</dbReference>
<dbReference type="SMART" id="SM00822">
    <property type="entry name" value="PKS_KR"/>
    <property type="match status" value="1"/>
</dbReference>
<dbReference type="NCBIfam" id="NF037940">
    <property type="entry name" value="PKS_MbtD"/>
    <property type="match status" value="1"/>
</dbReference>
<dbReference type="CDD" id="cd05274">
    <property type="entry name" value="KR_FAS_SDR_x"/>
    <property type="match status" value="1"/>
</dbReference>
<dbReference type="InterPro" id="IPR009081">
    <property type="entry name" value="PP-bd_ACP"/>
</dbReference>
<evidence type="ECO:0000256" key="5">
    <source>
        <dbReference type="ARBA" id="ARBA00023268"/>
    </source>
</evidence>
<dbReference type="PROSITE" id="PS00012">
    <property type="entry name" value="PHOSPHOPANTETHEINE"/>
    <property type="match status" value="1"/>
</dbReference>
<dbReference type="PANTHER" id="PTHR43775:SF37">
    <property type="entry name" value="SI:DKEY-61P9.11"/>
    <property type="match status" value="1"/>
</dbReference>
<dbReference type="SUPFAM" id="SSF47336">
    <property type="entry name" value="ACP-like"/>
    <property type="match status" value="1"/>
</dbReference>
<dbReference type="InterPro" id="IPR001227">
    <property type="entry name" value="Ac_transferase_dom_sf"/>
</dbReference>
<dbReference type="GO" id="GO:0004312">
    <property type="term" value="F:fatty acid synthase activity"/>
    <property type="evidence" value="ECO:0007669"/>
    <property type="project" value="TreeGrafter"/>
</dbReference>
<feature type="domain" description="Carrier" evidence="6">
    <location>
        <begin position="907"/>
        <end position="984"/>
    </location>
</feature>
<evidence type="ECO:0000256" key="3">
    <source>
        <dbReference type="ARBA" id="ARBA00022679"/>
    </source>
</evidence>
<dbReference type="Proteomes" id="UP000570517">
    <property type="component" value="Unassembled WGS sequence"/>
</dbReference>
<dbReference type="AlphaFoldDB" id="A0A850PMK5"/>
<proteinExistence type="predicted"/>
<evidence type="ECO:0000313" key="8">
    <source>
        <dbReference type="Proteomes" id="UP000570517"/>
    </source>
</evidence>
<dbReference type="RefSeq" id="WP_178359866.1">
    <property type="nucleotide sequence ID" value="NZ_JABFYL010000039.1"/>
</dbReference>
<dbReference type="SMART" id="SM00823">
    <property type="entry name" value="PKS_PP"/>
    <property type="match status" value="1"/>
</dbReference>
<evidence type="ECO:0000256" key="2">
    <source>
        <dbReference type="ARBA" id="ARBA00022553"/>
    </source>
</evidence>
<evidence type="ECO:0000256" key="1">
    <source>
        <dbReference type="ARBA" id="ARBA00022450"/>
    </source>
</evidence>
<dbReference type="Gene3D" id="1.10.1200.10">
    <property type="entry name" value="ACP-like"/>
    <property type="match status" value="1"/>
</dbReference>
<keyword evidence="1" id="KW-0596">Phosphopantetheine</keyword>
<organism evidence="7 8">
    <name type="scientific">Mycolicibacterium hippocampi</name>
    <dbReference type="NCBI Taxonomy" id="659824"/>
    <lineage>
        <taxon>Bacteria</taxon>
        <taxon>Bacillati</taxon>
        <taxon>Actinomycetota</taxon>
        <taxon>Actinomycetes</taxon>
        <taxon>Mycobacteriales</taxon>
        <taxon>Mycobacteriaceae</taxon>
        <taxon>Mycolicibacterium</taxon>
    </lineage>
</organism>
<evidence type="ECO:0000313" key="7">
    <source>
        <dbReference type="EMBL" id="NVN51572.1"/>
    </source>
</evidence>
<dbReference type="SUPFAM" id="SSF52151">
    <property type="entry name" value="FabD/lysophospholipase-like"/>
    <property type="match status" value="1"/>
</dbReference>
<dbReference type="InterPro" id="IPR006162">
    <property type="entry name" value="Ppantetheine_attach_site"/>
</dbReference>
<dbReference type="SMART" id="SM00827">
    <property type="entry name" value="PKS_AT"/>
    <property type="match status" value="1"/>
</dbReference>
<dbReference type="SUPFAM" id="SSF51735">
    <property type="entry name" value="NAD(P)-binding Rossmann-fold domains"/>
    <property type="match status" value="2"/>
</dbReference>
<dbReference type="SUPFAM" id="SSF55048">
    <property type="entry name" value="Probable ACP-binding domain of malonyl-CoA ACP transacylase"/>
    <property type="match status" value="1"/>
</dbReference>
<dbReference type="Gene3D" id="3.30.70.3290">
    <property type="match status" value="1"/>
</dbReference>
<keyword evidence="3" id="KW-0808">Transferase</keyword>
<dbReference type="PANTHER" id="PTHR43775">
    <property type="entry name" value="FATTY ACID SYNTHASE"/>
    <property type="match status" value="1"/>
</dbReference>
<evidence type="ECO:0000259" key="6">
    <source>
        <dbReference type="PROSITE" id="PS50075"/>
    </source>
</evidence>
<dbReference type="GO" id="GO:0006633">
    <property type="term" value="P:fatty acid biosynthetic process"/>
    <property type="evidence" value="ECO:0007669"/>
    <property type="project" value="TreeGrafter"/>
</dbReference>
<protein>
    <submittedName>
        <fullName evidence="7">Polyketide synthase MbtD</fullName>
    </submittedName>
</protein>
<dbReference type="GO" id="GO:0031177">
    <property type="term" value="F:phosphopantetheine binding"/>
    <property type="evidence" value="ECO:0007669"/>
    <property type="project" value="InterPro"/>
</dbReference>
<dbReference type="InterPro" id="IPR050091">
    <property type="entry name" value="PKS_NRPS_Biosynth_Enz"/>
</dbReference>
<dbReference type="GO" id="GO:0071770">
    <property type="term" value="P:DIM/DIP cell wall layer assembly"/>
    <property type="evidence" value="ECO:0007669"/>
    <property type="project" value="TreeGrafter"/>
</dbReference>
<dbReference type="Pfam" id="PF00698">
    <property type="entry name" value="Acyl_transf_1"/>
    <property type="match status" value="1"/>
</dbReference>
<dbReference type="Pfam" id="PF08659">
    <property type="entry name" value="KR"/>
    <property type="match status" value="1"/>
</dbReference>
<dbReference type="InterPro" id="IPR020806">
    <property type="entry name" value="PKS_PP-bd"/>
</dbReference>
<dbReference type="GO" id="GO:0005886">
    <property type="term" value="C:plasma membrane"/>
    <property type="evidence" value="ECO:0007669"/>
    <property type="project" value="TreeGrafter"/>
</dbReference>
<dbReference type="InterPro" id="IPR036291">
    <property type="entry name" value="NAD(P)-bd_dom_sf"/>
</dbReference>
<dbReference type="Gene3D" id="3.40.366.10">
    <property type="entry name" value="Malonyl-Coenzyme A Acyl Carrier Protein, domain 2"/>
    <property type="match status" value="1"/>
</dbReference>
<dbReference type="Gene3D" id="3.40.50.720">
    <property type="entry name" value="NAD(P)-binding Rossmann-like Domain"/>
    <property type="match status" value="1"/>
</dbReference>
<dbReference type="PROSITE" id="PS50075">
    <property type="entry name" value="CARRIER"/>
    <property type="match status" value="1"/>
</dbReference>
<keyword evidence="8" id="KW-1185">Reference proteome</keyword>
<keyword evidence="2" id="KW-0597">Phosphoprotein</keyword>
<dbReference type="EMBL" id="JABFYL010000039">
    <property type="protein sequence ID" value="NVN51572.1"/>
    <property type="molecule type" value="Genomic_DNA"/>
</dbReference>
<comment type="caution">
    <text evidence="7">The sequence shown here is derived from an EMBL/GenBank/DDBJ whole genome shotgun (WGS) entry which is preliminary data.</text>
</comment>
<dbReference type="Pfam" id="PF00550">
    <property type="entry name" value="PP-binding"/>
    <property type="match status" value="1"/>
</dbReference>
<dbReference type="GO" id="GO:0005737">
    <property type="term" value="C:cytoplasm"/>
    <property type="evidence" value="ECO:0007669"/>
    <property type="project" value="TreeGrafter"/>
</dbReference>
<dbReference type="InterPro" id="IPR057326">
    <property type="entry name" value="KR_dom"/>
</dbReference>
<dbReference type="InterPro" id="IPR016035">
    <property type="entry name" value="Acyl_Trfase/lysoPLipase"/>
</dbReference>